<feature type="region of interest" description="Disordered" evidence="8">
    <location>
        <begin position="1"/>
        <end position="46"/>
    </location>
</feature>
<evidence type="ECO:0000259" key="9">
    <source>
        <dbReference type="Pfam" id="PF10744"/>
    </source>
</evidence>
<evidence type="ECO:0000256" key="3">
    <source>
        <dbReference type="ARBA" id="ARBA00023015"/>
    </source>
</evidence>
<dbReference type="AlphaFoldDB" id="A0A179I953"/>
<feature type="compositionally biased region" description="Polar residues" evidence="8">
    <location>
        <begin position="13"/>
        <end position="35"/>
    </location>
</feature>
<dbReference type="InterPro" id="IPR019680">
    <property type="entry name" value="Mediator_Med1"/>
</dbReference>
<organism evidence="10 11">
    <name type="scientific">Cordyceps confragosa</name>
    <name type="common">Lecanicillium lecanii</name>
    <dbReference type="NCBI Taxonomy" id="2714763"/>
    <lineage>
        <taxon>Eukaryota</taxon>
        <taxon>Fungi</taxon>
        <taxon>Dikarya</taxon>
        <taxon>Ascomycota</taxon>
        <taxon>Pezizomycotina</taxon>
        <taxon>Sordariomycetes</taxon>
        <taxon>Hypocreomycetidae</taxon>
        <taxon>Hypocreales</taxon>
        <taxon>Cordycipitaceae</taxon>
        <taxon>Akanthomyces</taxon>
    </lineage>
</organism>
<evidence type="ECO:0000256" key="2">
    <source>
        <dbReference type="ARBA" id="ARBA00006210"/>
    </source>
</evidence>
<evidence type="ECO:0000313" key="11">
    <source>
        <dbReference type="Proteomes" id="UP000243081"/>
    </source>
</evidence>
<evidence type="ECO:0000313" key="10">
    <source>
        <dbReference type="EMBL" id="OAQ98421.1"/>
    </source>
</evidence>
<comment type="subcellular location">
    <subcellularLocation>
        <location evidence="1 7">Nucleus</location>
    </subcellularLocation>
</comment>
<evidence type="ECO:0000256" key="7">
    <source>
        <dbReference type="RuleBase" id="RU364059"/>
    </source>
</evidence>
<keyword evidence="11" id="KW-1185">Reference proteome</keyword>
<keyword evidence="4 7" id="KW-0010">Activator</keyword>
<feature type="region of interest" description="Disordered" evidence="8">
    <location>
        <begin position="561"/>
        <end position="581"/>
    </location>
</feature>
<comment type="function">
    <text evidence="7">Component of the Mediator complex, a coactivator involved in the regulated transcription of nearly all RNA polymerase II-dependent genes. Mediator functions as a bridge to convey information from gene-specific regulatory proteins to the basal RNA polymerase II transcription machinery. Mediator is recruited to promoters by direct interactions with regulatory proteins and serves as a scaffold for the assembly of a functional preinitiation complex with RNA polymerase II and the general transcription factors.</text>
</comment>
<feature type="compositionally biased region" description="Polar residues" evidence="8">
    <location>
        <begin position="561"/>
        <end position="573"/>
    </location>
</feature>
<keyword evidence="5 7" id="KW-0804">Transcription</keyword>
<proteinExistence type="inferred from homology"/>
<protein>
    <recommendedName>
        <fullName evidence="7">Mediator of RNA polymerase II transcription subunit 1</fullName>
    </recommendedName>
    <alternativeName>
        <fullName evidence="7">Mediator complex subunit 1</fullName>
    </alternativeName>
</protein>
<keyword evidence="3 7" id="KW-0805">Transcription regulation</keyword>
<dbReference type="GO" id="GO:0003712">
    <property type="term" value="F:transcription coregulator activity"/>
    <property type="evidence" value="ECO:0007669"/>
    <property type="project" value="InterPro"/>
</dbReference>
<dbReference type="EMBL" id="LUKN01002865">
    <property type="protein sequence ID" value="OAQ98421.1"/>
    <property type="molecule type" value="Genomic_DNA"/>
</dbReference>
<evidence type="ECO:0000256" key="5">
    <source>
        <dbReference type="ARBA" id="ARBA00023163"/>
    </source>
</evidence>
<dbReference type="GO" id="GO:0016592">
    <property type="term" value="C:mediator complex"/>
    <property type="evidence" value="ECO:0007669"/>
    <property type="project" value="InterPro"/>
</dbReference>
<dbReference type="Pfam" id="PF10744">
    <property type="entry name" value="Med1"/>
    <property type="match status" value="1"/>
</dbReference>
<dbReference type="OrthoDB" id="5310959at2759"/>
<evidence type="ECO:0000256" key="4">
    <source>
        <dbReference type="ARBA" id="ARBA00023159"/>
    </source>
</evidence>
<comment type="caution">
    <text evidence="10">The sequence shown here is derived from an EMBL/GenBank/DDBJ whole genome shotgun (WGS) entry which is preliminary data.</text>
</comment>
<gene>
    <name evidence="10" type="ORF">LLEC1_07278</name>
</gene>
<name>A0A179I953_CORDF</name>
<reference evidence="10 11" key="1">
    <citation type="submission" date="2016-03" db="EMBL/GenBank/DDBJ databases">
        <title>Fine-scale spatial genetic structure of a fungal parasite of coffee scale insects.</title>
        <authorList>
            <person name="Jackson D."/>
            <person name="Zemenick K.A."/>
            <person name="Malloure B."/>
            <person name="Quandt C.A."/>
            <person name="James T.Y."/>
        </authorList>
    </citation>
    <scope>NUCLEOTIDE SEQUENCE [LARGE SCALE GENOMIC DNA]</scope>
    <source>
        <strain evidence="10 11">UM487</strain>
    </source>
</reference>
<dbReference type="OMA" id="KWAEWIR"/>
<sequence>MSTPTPAAMKHAASQQGRTPSGQQGRTPSGQQGRTPSHFPAATPPVSTPFSNAAYAAFSPHGQRSSPQHVKKSPATLGLIGQSAIASLNFDSPSTAAAMGALVMGNGFDIGLAGVAGLDGVNSAYANEDEKLRRLEAIIKMLNEKKGMVSEAGLERLAQRLGMEILAEEHSTPGGRKTKTLAIAGSAIALDIVLDNNIVQNATLSYHGNADSVTNHIDAASQILLKDLQLLPGQSPLTKTLDRFAMNFERLAKLDKLSIIPGLDCHEALSSMYSCLKRLHEWDMEQLRQSPALTGKPDSLIASAVMCTRHGNPVMHERGQVGLALQYWKVARFIAPPAGKENSNTSKVWSMLLGCAAIDGVGLPPVRVSETWISKDIVKQDEMTDSSIPALDWQEPDHVSLPASEENKDASMDMLQPDLSTTRVPRVMFTATFDPPVILPQSEWGRMYNIAGVEPPNDFHRQPPTFDVLFFPVTPGSRQDPSEARTIVRRRELPMINTYNDSLLRTHESSLFIYKPIYSQKISELPFAHPRQLIEMLPVLRQYAFLSTLLERSFGRDDTSAVESNVASSTQENGIEESDTSTMKDQLADFMNLEETSSKATDGLPINIPADLSLDVILWVHPSPHMQVVFPMRDTTANITLGILENGLVQIIHENVLGEAPGPVKEINGSNVTREQLAKVLEHLEDLSKWAEWIRSRL</sequence>
<feature type="domain" description="Mediator complex subunit Med1" evidence="9">
    <location>
        <begin position="137"/>
        <end position="555"/>
    </location>
</feature>
<accession>A0A179I953</accession>
<keyword evidence="6 7" id="KW-0539">Nucleus</keyword>
<evidence type="ECO:0000256" key="6">
    <source>
        <dbReference type="ARBA" id="ARBA00023242"/>
    </source>
</evidence>
<dbReference type="Proteomes" id="UP000243081">
    <property type="component" value="Unassembled WGS sequence"/>
</dbReference>
<comment type="similarity">
    <text evidence="2 7">Belongs to the Mediator complex subunit 1 family.</text>
</comment>
<dbReference type="PANTHER" id="PTHR35041:SF4">
    <property type="entry name" value="MEDIATOR OF RNA POLYMERASE II TRANSCRIPTION SUBUNIT 1"/>
    <property type="match status" value="1"/>
</dbReference>
<evidence type="ECO:0000256" key="8">
    <source>
        <dbReference type="SAM" id="MobiDB-lite"/>
    </source>
</evidence>
<dbReference type="GO" id="GO:0045944">
    <property type="term" value="P:positive regulation of transcription by RNA polymerase II"/>
    <property type="evidence" value="ECO:0007669"/>
    <property type="project" value="UniProtKB-ARBA"/>
</dbReference>
<dbReference type="PANTHER" id="PTHR35041">
    <property type="entry name" value="MEDIATOR OF RNA POLYMERASE II TRANSCRIPTION SUBUNIT 1"/>
    <property type="match status" value="1"/>
</dbReference>
<evidence type="ECO:0000256" key="1">
    <source>
        <dbReference type="ARBA" id="ARBA00004123"/>
    </source>
</evidence>